<gene>
    <name evidence="2" type="ORF">AMELA_G00074180</name>
</gene>
<reference evidence="2 3" key="1">
    <citation type="submission" date="2020-02" db="EMBL/GenBank/DDBJ databases">
        <title>A chromosome-scale genome assembly of the black bullhead catfish (Ameiurus melas).</title>
        <authorList>
            <person name="Wen M."/>
            <person name="Zham M."/>
            <person name="Cabau C."/>
            <person name="Klopp C."/>
            <person name="Donnadieu C."/>
            <person name="Roques C."/>
            <person name="Bouchez O."/>
            <person name="Lampietro C."/>
            <person name="Jouanno E."/>
            <person name="Herpin A."/>
            <person name="Louis A."/>
            <person name="Berthelot C."/>
            <person name="Parey E."/>
            <person name="Roest-Crollius H."/>
            <person name="Braasch I."/>
            <person name="Postlethwait J."/>
            <person name="Robinson-Rechavi M."/>
            <person name="Echchiki A."/>
            <person name="Begum T."/>
            <person name="Montfort J."/>
            <person name="Schartl M."/>
            <person name="Bobe J."/>
            <person name="Guiguen Y."/>
        </authorList>
    </citation>
    <scope>NUCLEOTIDE SEQUENCE [LARGE SCALE GENOMIC DNA]</scope>
    <source>
        <strain evidence="2">M_S1</strain>
        <tissue evidence="2">Blood</tissue>
    </source>
</reference>
<dbReference type="Gene3D" id="3.20.20.80">
    <property type="entry name" value="Glycosidases"/>
    <property type="match status" value="1"/>
</dbReference>
<proteinExistence type="inferred from homology"/>
<dbReference type="PANTHER" id="PTHR43447">
    <property type="entry name" value="ALPHA-AMYLASE"/>
    <property type="match status" value="1"/>
</dbReference>
<comment type="caution">
    <text evidence="2">The sequence shown here is derived from an EMBL/GenBank/DDBJ whole genome shotgun (WGS) entry which is preliminary data.</text>
</comment>
<dbReference type="Proteomes" id="UP000593565">
    <property type="component" value="Unassembled WGS sequence"/>
</dbReference>
<dbReference type="EMBL" id="JAAGNN010000006">
    <property type="protein sequence ID" value="KAF4087747.1"/>
    <property type="molecule type" value="Genomic_DNA"/>
</dbReference>
<dbReference type="InterPro" id="IPR017853">
    <property type="entry name" value="GH"/>
</dbReference>
<evidence type="ECO:0008006" key="4">
    <source>
        <dbReference type="Google" id="ProtNLM"/>
    </source>
</evidence>
<accession>A0A7J6AZY6</accession>
<name>A0A7J6AZY6_AMEME</name>
<dbReference type="AlphaFoldDB" id="A0A7J6AZY6"/>
<evidence type="ECO:0000256" key="1">
    <source>
        <dbReference type="ARBA" id="ARBA00008061"/>
    </source>
</evidence>
<evidence type="ECO:0000313" key="3">
    <source>
        <dbReference type="Proteomes" id="UP000593565"/>
    </source>
</evidence>
<protein>
    <recommendedName>
        <fullName evidence="4">Alpha-amylase</fullName>
    </recommendedName>
</protein>
<dbReference type="SUPFAM" id="SSF51445">
    <property type="entry name" value="(Trans)glycosidases"/>
    <property type="match status" value="1"/>
</dbReference>
<organism evidence="2 3">
    <name type="scientific">Ameiurus melas</name>
    <name type="common">Black bullhead</name>
    <name type="synonym">Silurus melas</name>
    <dbReference type="NCBI Taxonomy" id="219545"/>
    <lineage>
        <taxon>Eukaryota</taxon>
        <taxon>Metazoa</taxon>
        <taxon>Chordata</taxon>
        <taxon>Craniata</taxon>
        <taxon>Vertebrata</taxon>
        <taxon>Euteleostomi</taxon>
        <taxon>Actinopterygii</taxon>
        <taxon>Neopterygii</taxon>
        <taxon>Teleostei</taxon>
        <taxon>Ostariophysi</taxon>
        <taxon>Siluriformes</taxon>
        <taxon>Ictaluridae</taxon>
        <taxon>Ameiurus</taxon>
    </lineage>
</organism>
<comment type="similarity">
    <text evidence="1">Belongs to the glycosyl hydrolase 13 family.</text>
</comment>
<keyword evidence="3" id="KW-1185">Reference proteome</keyword>
<sequence length="123" mass="13790">MVRWCSDPLLLLQHREISPPSEQIVVSKASSPVSYWLCSRSGTEQELGEVISRCNHVKICADVVIHHTCASDTVEDRLSTRGSYFTATREEFPSVPYSSADFNDDECTSGGGNIENYRDIYQL</sequence>
<evidence type="ECO:0000313" key="2">
    <source>
        <dbReference type="EMBL" id="KAF4087747.1"/>
    </source>
</evidence>